<dbReference type="GO" id="GO:0016746">
    <property type="term" value="F:acyltransferase activity"/>
    <property type="evidence" value="ECO:0007669"/>
    <property type="project" value="UniProtKB-KW"/>
</dbReference>
<feature type="domain" description="N-acetyltransferase" evidence="1">
    <location>
        <begin position="59"/>
        <end position="218"/>
    </location>
</feature>
<organism evidence="2 3">
    <name type="scientific">Saxibacter everestensis</name>
    <dbReference type="NCBI Taxonomy" id="2909229"/>
    <lineage>
        <taxon>Bacteria</taxon>
        <taxon>Bacillati</taxon>
        <taxon>Actinomycetota</taxon>
        <taxon>Actinomycetes</taxon>
        <taxon>Micrococcales</taxon>
        <taxon>Brevibacteriaceae</taxon>
        <taxon>Saxibacter</taxon>
    </lineage>
</organism>
<dbReference type="Proteomes" id="UP001209083">
    <property type="component" value="Chromosome"/>
</dbReference>
<gene>
    <name evidence="2" type="ORF">LWF01_16145</name>
</gene>
<name>A0ABY8QRI0_9MICO</name>
<sequence>MSSLAMSAILFRSGFSQQGIKRQDIMTSTGQSTRDGVVVREVAITAREEATAAATATGIEIREVRTADGAREIIALLDRVWEIGAGKSHLDQGLVVALAHAGNYVSVALADGEPVGAGIGFFGAPPGRNLHSHIVGVLPDAASRGIGKALKLHQKAWCLDRGITEMTWTFDPLVSRNAYFNLHQLRVEATAYYVDFYGEMKDGINSGQPSDRMLVTWRLDRTPPSRPDSQRQVDVLSVGSGETPRPARIAVADAFPDADADAGSTARVELPRDIEAIRKADPDLARQWRIALRDALTGLLDEGWRIVDFEKNGTYLLERKA</sequence>
<dbReference type="PANTHER" id="PTHR41700">
    <property type="entry name" value="GCN5-RELATED N-ACETYLTRANSFERASE"/>
    <property type="match status" value="1"/>
</dbReference>
<dbReference type="InterPro" id="IPR000182">
    <property type="entry name" value="GNAT_dom"/>
</dbReference>
<dbReference type="PROSITE" id="PS51186">
    <property type="entry name" value="GNAT"/>
    <property type="match status" value="1"/>
</dbReference>
<proteinExistence type="predicted"/>
<dbReference type="CDD" id="cd04301">
    <property type="entry name" value="NAT_SF"/>
    <property type="match status" value="1"/>
</dbReference>
<dbReference type="SUPFAM" id="SSF55729">
    <property type="entry name" value="Acyl-CoA N-acyltransferases (Nat)"/>
    <property type="match status" value="1"/>
</dbReference>
<reference evidence="2 3" key="1">
    <citation type="submission" date="2023-05" db="EMBL/GenBank/DDBJ databases">
        <title>Lithophilousrod everest ZFBP1038 complete genpme.</title>
        <authorList>
            <person name="Tian M."/>
        </authorList>
    </citation>
    <scope>NUCLEOTIDE SEQUENCE [LARGE SCALE GENOMIC DNA]</scope>
    <source>
        <strain evidence="2 3">ZFBP1038</strain>
    </source>
</reference>
<evidence type="ECO:0000313" key="3">
    <source>
        <dbReference type="Proteomes" id="UP001209083"/>
    </source>
</evidence>
<dbReference type="Pfam" id="PF00583">
    <property type="entry name" value="Acetyltransf_1"/>
    <property type="match status" value="1"/>
</dbReference>
<dbReference type="EMBL" id="CP090958">
    <property type="protein sequence ID" value="WGW11603.1"/>
    <property type="molecule type" value="Genomic_DNA"/>
</dbReference>
<keyword evidence="3" id="KW-1185">Reference proteome</keyword>
<dbReference type="EC" id="2.3.1.-" evidence="2"/>
<dbReference type="InterPro" id="IPR038764">
    <property type="entry name" value="GNAT_N_AcTrfase_prd"/>
</dbReference>
<dbReference type="Gene3D" id="3.40.630.30">
    <property type="match status" value="1"/>
</dbReference>
<keyword evidence="2" id="KW-0808">Transferase</keyword>
<evidence type="ECO:0000313" key="2">
    <source>
        <dbReference type="EMBL" id="WGW11603.1"/>
    </source>
</evidence>
<dbReference type="PANTHER" id="PTHR41700:SF1">
    <property type="entry name" value="N-ACETYLTRANSFERASE DOMAIN-CONTAINING PROTEIN"/>
    <property type="match status" value="1"/>
</dbReference>
<dbReference type="InterPro" id="IPR016181">
    <property type="entry name" value="Acyl_CoA_acyltransferase"/>
</dbReference>
<dbReference type="RefSeq" id="WP_349638393.1">
    <property type="nucleotide sequence ID" value="NZ_CP090958.1"/>
</dbReference>
<keyword evidence="2" id="KW-0012">Acyltransferase</keyword>
<accession>A0ABY8QRI0</accession>
<evidence type="ECO:0000259" key="1">
    <source>
        <dbReference type="PROSITE" id="PS51186"/>
    </source>
</evidence>
<protein>
    <submittedName>
        <fullName evidence="2">GNAT family N-acetyltransferase</fullName>
        <ecNumber evidence="2">2.3.1.-</ecNumber>
    </submittedName>
</protein>